<accession>A0ABY5KPK9</accession>
<dbReference type="PANTHER" id="PTHR34472">
    <property type="entry name" value="SULFUR CARRIER PROTEIN THIS"/>
    <property type="match status" value="1"/>
</dbReference>
<dbReference type="Gene3D" id="3.10.20.30">
    <property type="match status" value="1"/>
</dbReference>
<dbReference type="PANTHER" id="PTHR34472:SF1">
    <property type="entry name" value="SULFUR CARRIER PROTEIN THIS"/>
    <property type="match status" value="1"/>
</dbReference>
<dbReference type="SUPFAM" id="SSF54285">
    <property type="entry name" value="MoaD/ThiS"/>
    <property type="match status" value="1"/>
</dbReference>
<dbReference type="InterPro" id="IPR012675">
    <property type="entry name" value="Beta-grasp_dom_sf"/>
</dbReference>
<feature type="compositionally biased region" description="Low complexity" evidence="1">
    <location>
        <begin position="7"/>
        <end position="18"/>
    </location>
</feature>
<dbReference type="Pfam" id="PF02597">
    <property type="entry name" value="ThiS"/>
    <property type="match status" value="1"/>
</dbReference>
<reference evidence="2 3" key="1">
    <citation type="submission" date="2022-07" db="EMBL/GenBank/DDBJ databases">
        <title>Novel species in genus cellulomonas.</title>
        <authorList>
            <person name="Ye L."/>
        </authorList>
    </citation>
    <scope>NUCLEOTIDE SEQUENCE [LARGE SCALE GENOMIC DNA]</scope>
    <source>
        <strain evidence="3">zg-B89</strain>
    </source>
</reference>
<name>A0ABY5KPK9_9CELL</name>
<feature type="region of interest" description="Disordered" evidence="1">
    <location>
        <begin position="1"/>
        <end position="34"/>
    </location>
</feature>
<evidence type="ECO:0000313" key="2">
    <source>
        <dbReference type="EMBL" id="UUI72421.1"/>
    </source>
</evidence>
<protein>
    <submittedName>
        <fullName evidence="2">Sulfur carrier protein ThiS</fullName>
    </submittedName>
</protein>
<dbReference type="InterPro" id="IPR010035">
    <property type="entry name" value="Thi_S"/>
</dbReference>
<sequence>MTDTRTPRAAGARAAETADLPAVTTDPDRSVTVNGVTRPWTQDVTVAALVADLLGDAPTPGTACAPTGVAVALDDAIVPRGLWESTPVPAGARVEVVTAVQGG</sequence>
<keyword evidence="3" id="KW-1185">Reference proteome</keyword>
<proteinExistence type="predicted"/>
<dbReference type="EMBL" id="CP101987">
    <property type="protein sequence ID" value="UUI72421.1"/>
    <property type="molecule type" value="Genomic_DNA"/>
</dbReference>
<dbReference type="Proteomes" id="UP001316384">
    <property type="component" value="Chromosome"/>
</dbReference>
<dbReference type="NCBIfam" id="TIGR01683">
    <property type="entry name" value="thiS"/>
    <property type="match status" value="1"/>
</dbReference>
<dbReference type="InterPro" id="IPR003749">
    <property type="entry name" value="ThiS/MoaD-like"/>
</dbReference>
<dbReference type="CDD" id="cd00565">
    <property type="entry name" value="Ubl_ThiS"/>
    <property type="match status" value="1"/>
</dbReference>
<dbReference type="RefSeq" id="WP_227577982.1">
    <property type="nucleotide sequence ID" value="NZ_CP101987.1"/>
</dbReference>
<dbReference type="InterPro" id="IPR016155">
    <property type="entry name" value="Mopterin_synth/thiamin_S_b"/>
</dbReference>
<gene>
    <name evidence="2" type="primary">thiS</name>
    <name evidence="2" type="ORF">NP048_02830</name>
</gene>
<evidence type="ECO:0000313" key="3">
    <source>
        <dbReference type="Proteomes" id="UP001316384"/>
    </source>
</evidence>
<organism evidence="2 3">
    <name type="scientific">Cellulomonas xiejunii</name>
    <dbReference type="NCBI Taxonomy" id="2968083"/>
    <lineage>
        <taxon>Bacteria</taxon>
        <taxon>Bacillati</taxon>
        <taxon>Actinomycetota</taxon>
        <taxon>Actinomycetes</taxon>
        <taxon>Micrococcales</taxon>
        <taxon>Cellulomonadaceae</taxon>
        <taxon>Cellulomonas</taxon>
    </lineage>
</organism>
<evidence type="ECO:0000256" key="1">
    <source>
        <dbReference type="SAM" id="MobiDB-lite"/>
    </source>
</evidence>